<keyword evidence="4" id="KW-1185">Reference proteome</keyword>
<dbReference type="InterPro" id="IPR026866">
    <property type="entry name" value="CR006_AAA"/>
</dbReference>
<evidence type="ECO:0000256" key="1">
    <source>
        <dbReference type="SAM" id="Coils"/>
    </source>
</evidence>
<dbReference type="STRING" id="1234679.BN424_102"/>
<organism evidence="3 4">
    <name type="scientific">Carnobacterium maltaromaticum LMA28</name>
    <dbReference type="NCBI Taxonomy" id="1234679"/>
    <lineage>
        <taxon>Bacteria</taxon>
        <taxon>Bacillati</taxon>
        <taxon>Bacillota</taxon>
        <taxon>Bacilli</taxon>
        <taxon>Lactobacillales</taxon>
        <taxon>Carnobacteriaceae</taxon>
        <taxon>Carnobacterium</taxon>
    </lineage>
</organism>
<feature type="domain" description="Protein CR006 P-loop" evidence="2">
    <location>
        <begin position="12"/>
        <end position="706"/>
    </location>
</feature>
<evidence type="ECO:0000313" key="4">
    <source>
        <dbReference type="Proteomes" id="UP000000212"/>
    </source>
</evidence>
<dbReference type="SUPFAM" id="SSF52540">
    <property type="entry name" value="P-loop containing nucleoside triphosphate hydrolases"/>
    <property type="match status" value="1"/>
</dbReference>
<dbReference type="eggNOG" id="COG4694">
    <property type="taxonomic scope" value="Bacteria"/>
</dbReference>
<evidence type="ECO:0000313" key="3">
    <source>
        <dbReference type="EMBL" id="CCO09585.2"/>
    </source>
</evidence>
<gene>
    <name evidence="3" type="ORF">BN424_102</name>
</gene>
<feature type="coiled-coil region" evidence="1">
    <location>
        <begin position="359"/>
        <end position="425"/>
    </location>
</feature>
<dbReference type="PANTHER" id="PTHR32182:SF22">
    <property type="entry name" value="ATP-DEPENDENT ENDONUCLEASE, OLD FAMILY-RELATED"/>
    <property type="match status" value="1"/>
</dbReference>
<proteinExistence type="predicted"/>
<reference evidence="4" key="1">
    <citation type="journal article" date="2013" name="Genome Announc.">
        <title>Complete Chromosome Sequence of Carnobacterium maltaromaticum LMA 28.</title>
        <authorList>
            <person name="Cailliez-Grimal C."/>
            <person name="Chaillou S."/>
            <person name="Anba-Mondoloni J."/>
            <person name="Loux V."/>
            <person name="Afzal M.I."/>
            <person name="Rahman A."/>
            <person name="Kergourlay G."/>
            <person name="Champomier-Verges M.C."/>
            <person name="Zagorec M."/>
            <person name="Dalgaard P."/>
            <person name="Leisner J.J."/>
            <person name="Prevost H."/>
            <person name="Revol-Junelles A.M."/>
            <person name="Borges F."/>
        </authorList>
    </citation>
    <scope>NUCLEOTIDE SEQUENCE</scope>
    <source>
        <strain evidence="4">LMA28</strain>
    </source>
</reference>
<dbReference type="Pfam" id="PF13166">
    <property type="entry name" value="AAA_13"/>
    <property type="match status" value="1"/>
</dbReference>
<name>K8E1I7_CARML</name>
<dbReference type="GO" id="GO:0000731">
    <property type="term" value="P:DNA synthesis involved in DNA repair"/>
    <property type="evidence" value="ECO:0007669"/>
    <property type="project" value="TreeGrafter"/>
</dbReference>
<dbReference type="GO" id="GO:0006302">
    <property type="term" value="P:double-strand break repair"/>
    <property type="evidence" value="ECO:0007669"/>
    <property type="project" value="TreeGrafter"/>
</dbReference>
<dbReference type="OrthoDB" id="9795565at2"/>
<dbReference type="RefSeq" id="WP_015075165.1">
    <property type="nucleotide sequence ID" value="NC_019425.2"/>
</dbReference>
<sequence length="720" mass="83295">MIETIDLSNYGFAFSETEINDLKQKNFIYGKNGTGKSSIVKAIKEQCSEEFDLRVFDGWQGVIGENDRIDAISLGENNTEIQTKILEIETAIDRLDLELGKPTDDKENLYTKLQSAQINLKTKTNQVERFYTTSARDITNTLSLGRSYNKLNFKNDINNAAILTEAETAKAKETIRAKKIDIKSKFTFPEINLSNYLVAVNEILQTLVTPSGIIKELINNEEKQHFAKSGMSIHSRADDEVCAFCGNTIDQKRWTELDSYFSDSLKELDKRIIEGIKQLTTCLSDVDNISIIDESQFYPEYKDVVHELNYDILEKKEIYREFLMVLQSSLEVKKSKLSVSVDTPQTEVPNDFGDIVNKYNELYQNNLDYSSNLDNQQEKARTSLRYNEVKCLLDQFKHSEEQSNIAKLEAIRDTLQEEFNTILEEKKTKQFARLELVKQSTTELTASININVLLKGLGSRSFELDHIQDDGQSGQYRVKDSEGNERSVQTLSDGEKNIVAFLWFMNSLEDVQINEEGKTKIIIFDDPMTSNDDNCQYLMMGIIQKFYREQNHPQMFLLTHNNHFYLQATPSSKKYPTSNKPNTNQRYIRLLKTDGKSEVKVISNDSDNLKPIYEELWAELRYAYEHDKTIFMWNNMRRILETYNRFNYRRSSPADIEIRFDGLEDKALAIALVKSLNVNSHVGYETDIEISGKTKEELKEMLRDIFLKLGAEDHFKCYWI</sequence>
<dbReference type="InterPro" id="IPR027417">
    <property type="entry name" value="P-loop_NTPase"/>
</dbReference>
<dbReference type="PANTHER" id="PTHR32182">
    <property type="entry name" value="DNA REPLICATION AND REPAIR PROTEIN RECF"/>
    <property type="match status" value="1"/>
</dbReference>
<dbReference type="EMBL" id="HE999757">
    <property type="protein sequence ID" value="CCO09585.2"/>
    <property type="molecule type" value="Genomic_DNA"/>
</dbReference>
<dbReference type="AlphaFoldDB" id="K8E1I7"/>
<dbReference type="Gene3D" id="3.40.50.300">
    <property type="entry name" value="P-loop containing nucleotide triphosphate hydrolases"/>
    <property type="match status" value="1"/>
</dbReference>
<evidence type="ECO:0000259" key="2">
    <source>
        <dbReference type="Pfam" id="PF13166"/>
    </source>
</evidence>
<accession>K8E1I7</accession>
<keyword evidence="1" id="KW-0175">Coiled coil</keyword>
<dbReference type="Proteomes" id="UP000000212">
    <property type="component" value="Chromosome"/>
</dbReference>
<dbReference type="KEGG" id="cml:BN424_102"/>
<dbReference type="HOGENOM" id="CLU_022863_0_0_9"/>
<protein>
    <recommendedName>
        <fullName evidence="2">Protein CR006 P-loop domain-containing protein</fullName>
    </recommendedName>
</protein>